<evidence type="ECO:0000256" key="4">
    <source>
        <dbReference type="RuleBase" id="RU003690"/>
    </source>
</evidence>
<dbReference type="InterPro" id="IPR033132">
    <property type="entry name" value="GH_1_N_CS"/>
</dbReference>
<dbReference type="NCBIfam" id="NF007154">
    <property type="entry name" value="PRK09589.1"/>
    <property type="match status" value="1"/>
</dbReference>
<dbReference type="RefSeq" id="WP_186876306.1">
    <property type="nucleotide sequence ID" value="NZ_JACOPF010000002.1"/>
</dbReference>
<name>A0A923LJV1_9FIRM</name>
<evidence type="ECO:0000313" key="5">
    <source>
        <dbReference type="EMBL" id="MBC5689648.1"/>
    </source>
</evidence>
<dbReference type="AlphaFoldDB" id="A0A923LJV1"/>
<reference evidence="5" key="1">
    <citation type="submission" date="2020-08" db="EMBL/GenBank/DDBJ databases">
        <title>Genome public.</title>
        <authorList>
            <person name="Liu C."/>
            <person name="Sun Q."/>
        </authorList>
    </citation>
    <scope>NUCLEOTIDE SEQUENCE</scope>
    <source>
        <strain evidence="5">NSJ-55</strain>
    </source>
</reference>
<dbReference type="PRINTS" id="PR00131">
    <property type="entry name" value="GLHYDRLASE1"/>
</dbReference>
<organism evidence="5 6">
    <name type="scientific">Mediterraneibacter hominis</name>
    <dbReference type="NCBI Taxonomy" id="2763054"/>
    <lineage>
        <taxon>Bacteria</taxon>
        <taxon>Bacillati</taxon>
        <taxon>Bacillota</taxon>
        <taxon>Clostridia</taxon>
        <taxon>Lachnospirales</taxon>
        <taxon>Lachnospiraceae</taxon>
        <taxon>Mediterraneibacter</taxon>
    </lineage>
</organism>
<dbReference type="GO" id="GO:0016052">
    <property type="term" value="P:carbohydrate catabolic process"/>
    <property type="evidence" value="ECO:0007669"/>
    <property type="project" value="TreeGrafter"/>
</dbReference>
<evidence type="ECO:0000256" key="3">
    <source>
        <dbReference type="ARBA" id="ARBA00023295"/>
    </source>
</evidence>
<proteinExistence type="inferred from homology"/>
<dbReference type="EMBL" id="JACOPF010000002">
    <property type="protein sequence ID" value="MBC5689648.1"/>
    <property type="molecule type" value="Genomic_DNA"/>
</dbReference>
<evidence type="ECO:0000256" key="2">
    <source>
        <dbReference type="ARBA" id="ARBA00022801"/>
    </source>
</evidence>
<dbReference type="InterPro" id="IPR001360">
    <property type="entry name" value="Glyco_hydro_1"/>
</dbReference>
<dbReference type="InterPro" id="IPR017853">
    <property type="entry name" value="GH"/>
</dbReference>
<dbReference type="GO" id="GO:0005829">
    <property type="term" value="C:cytosol"/>
    <property type="evidence" value="ECO:0007669"/>
    <property type="project" value="TreeGrafter"/>
</dbReference>
<dbReference type="FunFam" id="3.20.20.80:FF:000004">
    <property type="entry name" value="Beta-glucosidase 6-phospho-beta-glucosidase"/>
    <property type="match status" value="1"/>
</dbReference>
<evidence type="ECO:0000256" key="1">
    <source>
        <dbReference type="ARBA" id="ARBA00010838"/>
    </source>
</evidence>
<keyword evidence="3 5" id="KW-0326">Glycosidase</keyword>
<dbReference type="PANTHER" id="PTHR10353">
    <property type="entry name" value="GLYCOSYL HYDROLASE"/>
    <property type="match status" value="1"/>
</dbReference>
<dbReference type="PANTHER" id="PTHR10353:SF85">
    <property type="entry name" value="ARYL-PHOSPHO-BETA-D-GLUCOSIDASE BGLA"/>
    <property type="match status" value="1"/>
</dbReference>
<comment type="caution">
    <text evidence="5">The sequence shown here is derived from an EMBL/GenBank/DDBJ whole genome shotgun (WGS) entry which is preliminary data.</text>
</comment>
<dbReference type="Pfam" id="PF00232">
    <property type="entry name" value="Glyco_hydro_1"/>
    <property type="match status" value="1"/>
</dbReference>
<sequence length="475" mass="54771">MNRIQDNFLWGGAVSAHQCEGAYCTGGKGLSIADVTTAGSKDCPRRITDGIVKGEYYPNHEGIDFYHRFREDIGLLAEMGFKCFRMSIAWTRIFPRGDEREPNEEGIKFYDQVFTELKRHNIEPIVTLSHFETPYCLVKEYGGWKNRKLISFFERYAETVFNRYKDKVKYWQTFNEINHCKADSKLGMWLAGALEIKEGDDREQICAQAVHNMFVASAKAVICGKRINPEFKIGCMVGYIPYYPATCNPCDVMAVMKREEEDYFFTDVMVKGKYPYYKEQAYKKKGIQIQTEPEDGSLLRQGTVDYIGFSYYMSNVYSDNIEHIKVSAGGIIRTMENPYLKSTKWGWAIDPLGLRISLNRLYDRYGIPLMIVENGFGAYDKFSEDGIIHDDDRIAYLKAHIEAMKQAITEDGVEVLGYTPWGCIDLVSASTGEMEKRYGFIYVDKDNRGKGDLHREKKKSFYWYQKVIKSNGEIL</sequence>
<dbReference type="Proteomes" id="UP000652477">
    <property type="component" value="Unassembled WGS sequence"/>
</dbReference>
<accession>A0A923LJV1</accession>
<keyword evidence="2 5" id="KW-0378">Hydrolase</keyword>
<dbReference type="SUPFAM" id="SSF51445">
    <property type="entry name" value="(Trans)glycosidases"/>
    <property type="match status" value="1"/>
</dbReference>
<comment type="similarity">
    <text evidence="1 4">Belongs to the glycosyl hydrolase 1 family.</text>
</comment>
<dbReference type="PROSITE" id="PS00653">
    <property type="entry name" value="GLYCOSYL_HYDROL_F1_2"/>
    <property type="match status" value="1"/>
</dbReference>
<keyword evidence="6" id="KW-1185">Reference proteome</keyword>
<evidence type="ECO:0000313" key="6">
    <source>
        <dbReference type="Proteomes" id="UP000652477"/>
    </source>
</evidence>
<dbReference type="Gene3D" id="3.20.20.80">
    <property type="entry name" value="Glycosidases"/>
    <property type="match status" value="1"/>
</dbReference>
<protein>
    <submittedName>
        <fullName evidence="5">6-phospho-beta-glucosidase</fullName>
        <ecNumber evidence="5">3.2.1.86</ecNumber>
    </submittedName>
</protein>
<dbReference type="EC" id="3.2.1.86" evidence="5"/>
<dbReference type="GO" id="GO:0008706">
    <property type="term" value="F:6-phospho-beta-glucosidase activity"/>
    <property type="evidence" value="ECO:0007669"/>
    <property type="project" value="UniProtKB-EC"/>
</dbReference>
<gene>
    <name evidence="5" type="ORF">H8S37_12030</name>
</gene>